<evidence type="ECO:0000313" key="3">
    <source>
        <dbReference type="EMBL" id="SIR54198.1"/>
    </source>
</evidence>
<dbReference type="PANTHER" id="PTHR43798">
    <property type="entry name" value="MONOACYLGLYCEROL LIPASE"/>
    <property type="match status" value="1"/>
</dbReference>
<dbReference type="STRING" id="1198245.SAMN05444858_111172"/>
<dbReference type="GO" id="GO:0003824">
    <property type="term" value="F:catalytic activity"/>
    <property type="evidence" value="ECO:0007669"/>
    <property type="project" value="UniProtKB-ARBA"/>
</dbReference>
<dbReference type="InterPro" id="IPR000073">
    <property type="entry name" value="AB_hydrolase_1"/>
</dbReference>
<evidence type="ECO:0000259" key="2">
    <source>
        <dbReference type="Pfam" id="PF12697"/>
    </source>
</evidence>
<protein>
    <submittedName>
        <fullName evidence="3">Pimeloyl-ACP methyl ester carboxylesterase</fullName>
    </submittedName>
</protein>
<sequence length="289" mass="31171">MPGRRGGAGRHRRRKGDETGGAQQRHFGGLAADRQGTDDDRPPVVLLHGLTYDRSQWAPTLRALDSLEPGRRVLALDLPGHGGSPAGDSYATGDVADVLHEAVTDAGFDRPVVVGHSLGGALATVYASRHPTRAVVNVDQPLLLGPFGELLRRNEPVLRSSDYLQLWNSLLAGMGIDQLPAAAQEVVRTATTPRQDLLLGYWNEILVTADEAFTEQRVRELERIRLLGIPYHYAAGSEPPPPYRRWLESMLPDVTIDVLPGGGHFPHLAKPAELARIITGVGTGGPAGR</sequence>
<keyword evidence="4" id="KW-1185">Reference proteome</keyword>
<dbReference type="AlphaFoldDB" id="A0A1N7BS99"/>
<evidence type="ECO:0000256" key="1">
    <source>
        <dbReference type="SAM" id="MobiDB-lite"/>
    </source>
</evidence>
<reference evidence="3 4" key="1">
    <citation type="submission" date="2017-01" db="EMBL/GenBank/DDBJ databases">
        <authorList>
            <person name="Mah S.A."/>
            <person name="Swanson W.J."/>
            <person name="Moy G.W."/>
            <person name="Vacquier V.D."/>
        </authorList>
    </citation>
    <scope>NUCLEOTIDE SEQUENCE [LARGE SCALE GENOMIC DNA]</scope>
    <source>
        <strain evidence="3 4">DSM 45758</strain>
    </source>
</reference>
<dbReference type="InterPro" id="IPR029058">
    <property type="entry name" value="AB_hydrolase_fold"/>
</dbReference>
<feature type="region of interest" description="Disordered" evidence="1">
    <location>
        <begin position="1"/>
        <end position="42"/>
    </location>
</feature>
<dbReference type="Gene3D" id="3.40.50.1820">
    <property type="entry name" value="alpha/beta hydrolase"/>
    <property type="match status" value="1"/>
</dbReference>
<organism evidence="3 4">
    <name type="scientific">Micromonospora avicenniae</name>
    <dbReference type="NCBI Taxonomy" id="1198245"/>
    <lineage>
        <taxon>Bacteria</taxon>
        <taxon>Bacillati</taxon>
        <taxon>Actinomycetota</taxon>
        <taxon>Actinomycetes</taxon>
        <taxon>Micromonosporales</taxon>
        <taxon>Micromonosporaceae</taxon>
        <taxon>Micromonospora</taxon>
    </lineage>
</organism>
<evidence type="ECO:0000313" key="4">
    <source>
        <dbReference type="Proteomes" id="UP000186004"/>
    </source>
</evidence>
<dbReference type="SUPFAM" id="SSF53474">
    <property type="entry name" value="alpha/beta-Hydrolases"/>
    <property type="match status" value="1"/>
</dbReference>
<dbReference type="GO" id="GO:0016020">
    <property type="term" value="C:membrane"/>
    <property type="evidence" value="ECO:0007669"/>
    <property type="project" value="TreeGrafter"/>
</dbReference>
<feature type="domain" description="AB hydrolase-1" evidence="2">
    <location>
        <begin position="44"/>
        <end position="276"/>
    </location>
</feature>
<dbReference type="InterPro" id="IPR050266">
    <property type="entry name" value="AB_hydrolase_sf"/>
</dbReference>
<dbReference type="PRINTS" id="PR00111">
    <property type="entry name" value="ABHYDROLASE"/>
</dbReference>
<dbReference type="Proteomes" id="UP000186004">
    <property type="component" value="Unassembled WGS sequence"/>
</dbReference>
<dbReference type="EMBL" id="FTNF01000011">
    <property type="protein sequence ID" value="SIR54198.1"/>
    <property type="molecule type" value="Genomic_DNA"/>
</dbReference>
<dbReference type="RefSeq" id="WP_245828305.1">
    <property type="nucleotide sequence ID" value="NZ_FTNF01000011.1"/>
</dbReference>
<proteinExistence type="predicted"/>
<dbReference type="Pfam" id="PF12697">
    <property type="entry name" value="Abhydrolase_6"/>
    <property type="match status" value="1"/>
</dbReference>
<name>A0A1N7BS99_9ACTN</name>
<gene>
    <name evidence="3" type="ORF">SAMN05444858_111172</name>
</gene>
<accession>A0A1N7BS99</accession>
<dbReference type="PANTHER" id="PTHR43798:SF33">
    <property type="entry name" value="HYDROLASE, PUTATIVE (AFU_ORTHOLOGUE AFUA_2G14860)-RELATED"/>
    <property type="match status" value="1"/>
</dbReference>